<proteinExistence type="predicted"/>
<dbReference type="EMBL" id="BARW01034940">
    <property type="protein sequence ID" value="GAJ11799.1"/>
    <property type="molecule type" value="Genomic_DNA"/>
</dbReference>
<organism evidence="1">
    <name type="scientific">marine sediment metagenome</name>
    <dbReference type="NCBI Taxonomy" id="412755"/>
    <lineage>
        <taxon>unclassified sequences</taxon>
        <taxon>metagenomes</taxon>
        <taxon>ecological metagenomes</taxon>
    </lineage>
</organism>
<feature type="non-terminal residue" evidence="1">
    <location>
        <position position="227"/>
    </location>
</feature>
<dbReference type="AlphaFoldDB" id="X1U2P5"/>
<evidence type="ECO:0000313" key="1">
    <source>
        <dbReference type="EMBL" id="GAJ11799.1"/>
    </source>
</evidence>
<comment type="caution">
    <text evidence="1">The sequence shown here is derived from an EMBL/GenBank/DDBJ whole genome shotgun (WGS) entry which is preliminary data.</text>
</comment>
<name>X1U2P5_9ZZZZ</name>
<protein>
    <submittedName>
        <fullName evidence="1">Uncharacterized protein</fullName>
    </submittedName>
</protein>
<feature type="non-terminal residue" evidence="1">
    <location>
        <position position="1"/>
    </location>
</feature>
<gene>
    <name evidence="1" type="ORF">S12H4_54630</name>
</gene>
<sequence length="227" mass="25820">LNQNTFTMQSALGSEFNTELKLTYHIDPVTGRFSYHDSKVTQGPIELDSAIHIEENTARFTSTMSDEEITTVLPPEVILENTVFFPHLKKDFVDHNLEKKTYQIYEVREAELQEMTYTKVGMEKLELIGIPFNALILDKLNHKTGLKVRLWLDTQTAYLLKALVPNSRMSYLTDSTVVKKIKVVNLDENIIVKVDVAIGDIQAISYMKVKATLEPTGLWVTPESLTI</sequence>
<accession>X1U2P5</accession>
<reference evidence="1" key="1">
    <citation type="journal article" date="2014" name="Front. Microbiol.">
        <title>High frequency of phylogenetically diverse reductive dehalogenase-homologous genes in deep subseafloor sedimentary metagenomes.</title>
        <authorList>
            <person name="Kawai M."/>
            <person name="Futagami T."/>
            <person name="Toyoda A."/>
            <person name="Takaki Y."/>
            <person name="Nishi S."/>
            <person name="Hori S."/>
            <person name="Arai W."/>
            <person name="Tsubouchi T."/>
            <person name="Morono Y."/>
            <person name="Uchiyama I."/>
            <person name="Ito T."/>
            <person name="Fujiyama A."/>
            <person name="Inagaki F."/>
            <person name="Takami H."/>
        </authorList>
    </citation>
    <scope>NUCLEOTIDE SEQUENCE</scope>
    <source>
        <strain evidence="1">Expedition CK06-06</strain>
    </source>
</reference>